<proteinExistence type="predicted"/>
<name>A0A5E4PQ22_9NEOP</name>
<evidence type="ECO:0000313" key="3">
    <source>
        <dbReference type="Proteomes" id="UP000324832"/>
    </source>
</evidence>
<organism evidence="2 3">
    <name type="scientific">Leptidea sinapis</name>
    <dbReference type="NCBI Taxonomy" id="189913"/>
    <lineage>
        <taxon>Eukaryota</taxon>
        <taxon>Metazoa</taxon>
        <taxon>Ecdysozoa</taxon>
        <taxon>Arthropoda</taxon>
        <taxon>Hexapoda</taxon>
        <taxon>Insecta</taxon>
        <taxon>Pterygota</taxon>
        <taxon>Neoptera</taxon>
        <taxon>Endopterygota</taxon>
        <taxon>Lepidoptera</taxon>
        <taxon>Glossata</taxon>
        <taxon>Ditrysia</taxon>
        <taxon>Papilionoidea</taxon>
        <taxon>Pieridae</taxon>
        <taxon>Dismorphiinae</taxon>
        <taxon>Leptidea</taxon>
    </lineage>
</organism>
<reference evidence="2 3" key="1">
    <citation type="submission" date="2017-07" db="EMBL/GenBank/DDBJ databases">
        <authorList>
            <person name="Talla V."/>
            <person name="Backstrom N."/>
        </authorList>
    </citation>
    <scope>NUCLEOTIDE SEQUENCE [LARGE SCALE GENOMIC DNA]</scope>
</reference>
<gene>
    <name evidence="2" type="ORF">LSINAPIS_LOCUS798</name>
</gene>
<evidence type="ECO:0000256" key="1">
    <source>
        <dbReference type="SAM" id="Phobius"/>
    </source>
</evidence>
<protein>
    <submittedName>
        <fullName evidence="2">Uncharacterized protein</fullName>
    </submittedName>
</protein>
<keyword evidence="3" id="KW-1185">Reference proteome</keyword>
<sequence length="150" mass="16703">MAFTITLTTSCDGKSQAWILERRASVGPCYRPGLPFEGPSGITIHMPKKSTSISRPSGISINISRRNISTKSLFQNIDLGPENEETGDKFFVCLKGTLVNVQNKIKRNKGDIINYYHAQGSLALFLIICSMRTLPGILWSILNLYSQHQE</sequence>
<dbReference type="EMBL" id="FZQP02000073">
    <property type="protein sequence ID" value="VVC87104.1"/>
    <property type="molecule type" value="Genomic_DNA"/>
</dbReference>
<feature type="transmembrane region" description="Helical" evidence="1">
    <location>
        <begin position="122"/>
        <end position="142"/>
    </location>
</feature>
<evidence type="ECO:0000313" key="2">
    <source>
        <dbReference type="EMBL" id="VVC87104.1"/>
    </source>
</evidence>
<keyword evidence="1" id="KW-0472">Membrane</keyword>
<dbReference type="AlphaFoldDB" id="A0A5E4PQ22"/>
<dbReference type="Proteomes" id="UP000324832">
    <property type="component" value="Unassembled WGS sequence"/>
</dbReference>
<keyword evidence="1" id="KW-1133">Transmembrane helix</keyword>
<accession>A0A5E4PQ22</accession>
<keyword evidence="1" id="KW-0812">Transmembrane</keyword>